<comment type="caution">
    <text evidence="8">The sequence shown here is derived from an EMBL/GenBank/DDBJ whole genome shotgun (WGS) entry which is preliminary data.</text>
</comment>
<keyword evidence="3 6" id="KW-0812">Transmembrane</keyword>
<comment type="similarity">
    <text evidence="2">Belongs to the EamA transporter family.</text>
</comment>
<keyword evidence="9" id="KW-1185">Reference proteome</keyword>
<name>A0ABU8TNY9_9HYPH</name>
<keyword evidence="5 6" id="KW-0472">Membrane</keyword>
<feature type="transmembrane region" description="Helical" evidence="6">
    <location>
        <begin position="97"/>
        <end position="115"/>
    </location>
</feature>
<dbReference type="Pfam" id="PF00892">
    <property type="entry name" value="EamA"/>
    <property type="match status" value="2"/>
</dbReference>
<evidence type="ECO:0000256" key="6">
    <source>
        <dbReference type="SAM" id="Phobius"/>
    </source>
</evidence>
<evidence type="ECO:0000256" key="2">
    <source>
        <dbReference type="ARBA" id="ARBA00007362"/>
    </source>
</evidence>
<feature type="transmembrane region" description="Helical" evidence="6">
    <location>
        <begin position="252"/>
        <end position="270"/>
    </location>
</feature>
<dbReference type="InterPro" id="IPR050638">
    <property type="entry name" value="AA-Vitamin_Transporters"/>
</dbReference>
<feature type="transmembrane region" description="Helical" evidence="6">
    <location>
        <begin position="39"/>
        <end position="59"/>
    </location>
</feature>
<feature type="transmembrane region" description="Helical" evidence="6">
    <location>
        <begin position="279"/>
        <end position="296"/>
    </location>
</feature>
<feature type="transmembrane region" description="Helical" evidence="6">
    <location>
        <begin position="6"/>
        <end position="27"/>
    </location>
</feature>
<dbReference type="InterPro" id="IPR037185">
    <property type="entry name" value="EmrE-like"/>
</dbReference>
<evidence type="ECO:0000256" key="5">
    <source>
        <dbReference type="ARBA" id="ARBA00023136"/>
    </source>
</evidence>
<gene>
    <name evidence="8" type="ORF">V6575_17460</name>
</gene>
<dbReference type="SUPFAM" id="SSF103481">
    <property type="entry name" value="Multidrug resistance efflux transporter EmrE"/>
    <property type="match status" value="2"/>
</dbReference>
<accession>A0ABU8TNY9</accession>
<organism evidence="8 9">
    <name type="scientific">Roseibium algae</name>
    <dbReference type="NCBI Taxonomy" id="3123038"/>
    <lineage>
        <taxon>Bacteria</taxon>
        <taxon>Pseudomonadati</taxon>
        <taxon>Pseudomonadota</taxon>
        <taxon>Alphaproteobacteria</taxon>
        <taxon>Hyphomicrobiales</taxon>
        <taxon>Stappiaceae</taxon>
        <taxon>Roseibium</taxon>
    </lineage>
</organism>
<evidence type="ECO:0000256" key="3">
    <source>
        <dbReference type="ARBA" id="ARBA00022692"/>
    </source>
</evidence>
<keyword evidence="4 6" id="KW-1133">Transmembrane helix</keyword>
<feature type="transmembrane region" description="Helical" evidence="6">
    <location>
        <begin position="153"/>
        <end position="175"/>
    </location>
</feature>
<evidence type="ECO:0000313" key="9">
    <source>
        <dbReference type="Proteomes" id="UP001385499"/>
    </source>
</evidence>
<comment type="subcellular location">
    <subcellularLocation>
        <location evidence="1">Membrane</location>
        <topology evidence="1">Multi-pass membrane protein</topology>
    </subcellularLocation>
</comment>
<dbReference type="EMBL" id="JBAKIA010000013">
    <property type="protein sequence ID" value="MEJ8475884.1"/>
    <property type="molecule type" value="Genomic_DNA"/>
</dbReference>
<reference evidence="8 9" key="1">
    <citation type="submission" date="2024-02" db="EMBL/GenBank/DDBJ databases">
        <title>Roseibium algae sp. nov., isolated from marine alga (Grateloupia sp.), showing potential in myo-inositol conversion.</title>
        <authorList>
            <person name="Wang Y."/>
        </authorList>
    </citation>
    <scope>NUCLEOTIDE SEQUENCE [LARGE SCALE GENOMIC DNA]</scope>
    <source>
        <strain evidence="8 9">H3510</strain>
    </source>
</reference>
<feature type="transmembrane region" description="Helical" evidence="6">
    <location>
        <begin position="121"/>
        <end position="141"/>
    </location>
</feature>
<evidence type="ECO:0000256" key="4">
    <source>
        <dbReference type="ARBA" id="ARBA00022989"/>
    </source>
</evidence>
<dbReference type="InterPro" id="IPR000620">
    <property type="entry name" value="EamA_dom"/>
</dbReference>
<evidence type="ECO:0000313" key="8">
    <source>
        <dbReference type="EMBL" id="MEJ8475884.1"/>
    </source>
</evidence>
<dbReference type="RefSeq" id="WP_340276149.1">
    <property type="nucleotide sequence ID" value="NZ_JBAKIA010000013.1"/>
</dbReference>
<proteinExistence type="inferred from homology"/>
<protein>
    <submittedName>
        <fullName evidence="8">DMT family transporter</fullName>
    </submittedName>
</protein>
<feature type="transmembrane region" description="Helical" evidence="6">
    <location>
        <begin position="227"/>
        <end position="246"/>
    </location>
</feature>
<dbReference type="Proteomes" id="UP001385499">
    <property type="component" value="Unassembled WGS sequence"/>
</dbReference>
<dbReference type="PANTHER" id="PTHR32322">
    <property type="entry name" value="INNER MEMBRANE TRANSPORTER"/>
    <property type="match status" value="1"/>
</dbReference>
<feature type="transmembrane region" description="Helical" evidence="6">
    <location>
        <begin position="65"/>
        <end position="85"/>
    </location>
</feature>
<sequence>MIVFLPVLASLVASFGWATGIVLAQAPARALGAFEFTRIQLIACSAIVALLCSALGYWQSVDWQAWPAFVLNIGLGIFLGNLAMIECLRRGGPRRTELLLCLKAPLVAAMAYLWLGEVLQPGDIAGAVFVLAGIGLAIFYGNDPSVESERMSGGLLPVVLLGAGAAALQGFGYLVVKPMLLSGTEPLAVSAVRLLGAALLISVIGLWPAKAFRSDADLTTMLLARTILPGFIGYVVASSLLLYAFANLPAGLAAVLGSLSPVFVLPVLWLKERRPPRPQALFGAALAVVGASIIMIF</sequence>
<feature type="domain" description="EamA" evidence="7">
    <location>
        <begin position="7"/>
        <end position="137"/>
    </location>
</feature>
<feature type="transmembrane region" description="Helical" evidence="6">
    <location>
        <begin position="187"/>
        <end position="207"/>
    </location>
</feature>
<evidence type="ECO:0000259" key="7">
    <source>
        <dbReference type="Pfam" id="PF00892"/>
    </source>
</evidence>
<feature type="domain" description="EamA" evidence="7">
    <location>
        <begin position="158"/>
        <end position="295"/>
    </location>
</feature>
<dbReference type="PANTHER" id="PTHR32322:SF2">
    <property type="entry name" value="EAMA DOMAIN-CONTAINING PROTEIN"/>
    <property type="match status" value="1"/>
</dbReference>
<evidence type="ECO:0000256" key="1">
    <source>
        <dbReference type="ARBA" id="ARBA00004141"/>
    </source>
</evidence>